<sequence length="78" mass="9251">MRRSPRLEPFKAAIDEMLWADTAAPRKQRHTARRVPHRLIDEHDACELPYSTVRDYVRVRRAQIDIEAGRRVEVFVPQ</sequence>
<protein>
    <recommendedName>
        <fullName evidence="3">Transposase</fullName>
    </recommendedName>
</protein>
<dbReference type="Proteomes" id="UP000467148">
    <property type="component" value="Chromosome"/>
</dbReference>
<dbReference type="EMBL" id="AP022596">
    <property type="protein sequence ID" value="BBY64911.1"/>
    <property type="molecule type" value="Genomic_DNA"/>
</dbReference>
<evidence type="ECO:0000313" key="2">
    <source>
        <dbReference type="Proteomes" id="UP000467148"/>
    </source>
</evidence>
<keyword evidence="2" id="KW-1185">Reference proteome</keyword>
<evidence type="ECO:0008006" key="3">
    <source>
        <dbReference type="Google" id="ProtNLM"/>
    </source>
</evidence>
<organism evidence="1 2">
    <name type="scientific">Mycolicibacterium helvum</name>
    <dbReference type="NCBI Taxonomy" id="1534349"/>
    <lineage>
        <taxon>Bacteria</taxon>
        <taxon>Bacillati</taxon>
        <taxon>Actinomycetota</taxon>
        <taxon>Actinomycetes</taxon>
        <taxon>Mycobacteriales</taxon>
        <taxon>Mycobacteriaceae</taxon>
        <taxon>Mycolicibacterium</taxon>
    </lineage>
</organism>
<name>A0A7I7T8U1_9MYCO</name>
<dbReference type="KEGG" id="mhev:MHEL_31540"/>
<reference evidence="1 2" key="1">
    <citation type="journal article" date="2019" name="Emerg. Microbes Infect.">
        <title>Comprehensive subspecies identification of 175 nontuberculous mycobacteria species based on 7547 genomic profiles.</title>
        <authorList>
            <person name="Matsumoto Y."/>
            <person name="Kinjo T."/>
            <person name="Motooka D."/>
            <person name="Nabeya D."/>
            <person name="Jung N."/>
            <person name="Uechi K."/>
            <person name="Horii T."/>
            <person name="Iida T."/>
            <person name="Fujita J."/>
            <person name="Nakamura S."/>
        </authorList>
    </citation>
    <scope>NUCLEOTIDE SEQUENCE [LARGE SCALE GENOMIC DNA]</scope>
    <source>
        <strain evidence="1 2">JCM 30396</strain>
    </source>
</reference>
<gene>
    <name evidence="1" type="ORF">MHEL_31540</name>
</gene>
<proteinExistence type="predicted"/>
<dbReference type="AlphaFoldDB" id="A0A7I7T8U1"/>
<evidence type="ECO:0000313" key="1">
    <source>
        <dbReference type="EMBL" id="BBY64911.1"/>
    </source>
</evidence>
<accession>A0A7I7T8U1</accession>